<dbReference type="Pfam" id="PF00356">
    <property type="entry name" value="LacI"/>
    <property type="match status" value="1"/>
</dbReference>
<dbReference type="EMBL" id="LGTO01000004">
    <property type="protein sequence ID" value="KNE21967.1"/>
    <property type="molecule type" value="Genomic_DNA"/>
</dbReference>
<dbReference type="GO" id="GO:0000976">
    <property type="term" value="F:transcription cis-regulatory region binding"/>
    <property type="evidence" value="ECO:0007669"/>
    <property type="project" value="TreeGrafter"/>
</dbReference>
<evidence type="ECO:0000256" key="1">
    <source>
        <dbReference type="ARBA" id="ARBA00022491"/>
    </source>
</evidence>
<keyword evidence="2" id="KW-0805">Transcription regulation</keyword>
<sequence>MKVTIKDIAKKAGVSPSTVSLVLNNRPCRVSQQKRDEIKQIAKDLNYTANQIARSLVTKQTKTFGLIIPDIENIFFSSLAKHIELQCRSHGYTLIIVNSNDQFENDIALLDLLLSRSVEGIFLIPGSESWQNKTELIKKLQLLPVPYILLDRVFSELSCDKVWFDNEYGAYIAVKHLLENGHRKIGCIASSSFVNGQFRLNGYLRALKEFNIPINQNNIVTGDYKKESGYVAGKELLKKDITAVFITNDMMALGFIHSIYEQNKTIPNDYSVISYDNTIYPYLFGVELSSIKQDVKKLSEAAFKQLYEKTQKKVNVQKDICLQPELIIRKSVRNMHA</sequence>
<dbReference type="AlphaFoldDB" id="A0A0L0QTW9"/>
<organism evidence="5 6">
    <name type="scientific">Virgibacillus pantothenticus</name>
    <dbReference type="NCBI Taxonomy" id="1473"/>
    <lineage>
        <taxon>Bacteria</taxon>
        <taxon>Bacillati</taxon>
        <taxon>Bacillota</taxon>
        <taxon>Bacilli</taxon>
        <taxon>Bacillales</taxon>
        <taxon>Bacillaceae</taxon>
        <taxon>Virgibacillus</taxon>
    </lineage>
</organism>
<dbReference type="InterPro" id="IPR000843">
    <property type="entry name" value="HTH_LacI"/>
</dbReference>
<evidence type="ECO:0000313" key="5">
    <source>
        <dbReference type="EMBL" id="KNE21967.1"/>
    </source>
</evidence>
<dbReference type="InterPro" id="IPR046335">
    <property type="entry name" value="LacI/GalR-like_sensor"/>
</dbReference>
<name>A0A0L0QTW9_VIRPA</name>
<accession>A0A0L0QTW9</accession>
<dbReference type="PROSITE" id="PS00356">
    <property type="entry name" value="HTH_LACI_1"/>
    <property type="match status" value="1"/>
</dbReference>
<keyword evidence="1" id="KW-0678">Repressor</keyword>
<dbReference type="Proteomes" id="UP000036780">
    <property type="component" value="Unassembled WGS sequence"/>
</dbReference>
<reference evidence="6" key="1">
    <citation type="submission" date="2015-07" db="EMBL/GenBank/DDBJ databases">
        <title>Fjat-10053 dsm26.</title>
        <authorList>
            <person name="Liu B."/>
            <person name="Wang J."/>
            <person name="Zhu Y."/>
            <person name="Liu G."/>
            <person name="Chen Q."/>
            <person name="Chen Z."/>
            <person name="Lan J."/>
            <person name="Che J."/>
            <person name="Ge C."/>
            <person name="Shi H."/>
            <person name="Pan Z."/>
            <person name="Liu X."/>
        </authorList>
    </citation>
    <scope>NUCLEOTIDE SEQUENCE [LARGE SCALE GENOMIC DNA]</scope>
    <source>
        <strain evidence="6">DSM 26</strain>
    </source>
</reference>
<dbReference type="Pfam" id="PF13377">
    <property type="entry name" value="Peripla_BP_3"/>
    <property type="match status" value="1"/>
</dbReference>
<dbReference type="SUPFAM" id="SSF47413">
    <property type="entry name" value="lambda repressor-like DNA-binding domains"/>
    <property type="match status" value="1"/>
</dbReference>
<dbReference type="InterPro" id="IPR010982">
    <property type="entry name" value="Lambda_DNA-bd_dom_sf"/>
</dbReference>
<dbReference type="CDD" id="cd06267">
    <property type="entry name" value="PBP1_LacI_sugar_binding-like"/>
    <property type="match status" value="1"/>
</dbReference>
<evidence type="ECO:0000313" key="6">
    <source>
        <dbReference type="Proteomes" id="UP000036780"/>
    </source>
</evidence>
<keyword evidence="4" id="KW-0804">Transcription</keyword>
<dbReference type="PATRIC" id="fig|1473.5.peg.3749"/>
<dbReference type="SUPFAM" id="SSF53822">
    <property type="entry name" value="Periplasmic binding protein-like I"/>
    <property type="match status" value="1"/>
</dbReference>
<dbReference type="PRINTS" id="PR00036">
    <property type="entry name" value="HTHLACI"/>
</dbReference>
<protein>
    <submittedName>
        <fullName evidence="5">LacI family transcriptional regulator</fullName>
    </submittedName>
</protein>
<dbReference type="Gene3D" id="3.40.50.2300">
    <property type="match status" value="2"/>
</dbReference>
<proteinExistence type="predicted"/>
<gene>
    <name evidence="5" type="ORF">AFK71_03970</name>
</gene>
<dbReference type="InterPro" id="IPR028082">
    <property type="entry name" value="Peripla_BP_I"/>
</dbReference>
<dbReference type="GeneID" id="66869708"/>
<evidence type="ECO:0000256" key="3">
    <source>
        <dbReference type="ARBA" id="ARBA00023125"/>
    </source>
</evidence>
<keyword evidence="6" id="KW-1185">Reference proteome</keyword>
<keyword evidence="3" id="KW-0238">DNA-binding</keyword>
<evidence type="ECO:0000256" key="4">
    <source>
        <dbReference type="ARBA" id="ARBA00023163"/>
    </source>
</evidence>
<dbReference type="OrthoDB" id="2528004at2"/>
<comment type="caution">
    <text evidence="5">The sequence shown here is derived from an EMBL/GenBank/DDBJ whole genome shotgun (WGS) entry which is preliminary data.</text>
</comment>
<evidence type="ECO:0000256" key="2">
    <source>
        <dbReference type="ARBA" id="ARBA00023015"/>
    </source>
</evidence>
<dbReference type="Gene3D" id="1.10.260.40">
    <property type="entry name" value="lambda repressor-like DNA-binding domains"/>
    <property type="match status" value="1"/>
</dbReference>
<dbReference type="CDD" id="cd01392">
    <property type="entry name" value="HTH_LacI"/>
    <property type="match status" value="1"/>
</dbReference>
<dbReference type="RefSeq" id="WP_050350250.1">
    <property type="nucleotide sequence ID" value="NZ_CP073011.1"/>
</dbReference>
<dbReference type="PANTHER" id="PTHR30146">
    <property type="entry name" value="LACI-RELATED TRANSCRIPTIONAL REPRESSOR"/>
    <property type="match status" value="1"/>
</dbReference>
<dbReference type="PANTHER" id="PTHR30146:SF148">
    <property type="entry name" value="HTH-TYPE TRANSCRIPTIONAL REPRESSOR PURR-RELATED"/>
    <property type="match status" value="1"/>
</dbReference>
<dbReference type="PROSITE" id="PS50932">
    <property type="entry name" value="HTH_LACI_2"/>
    <property type="match status" value="1"/>
</dbReference>
<dbReference type="SMART" id="SM00354">
    <property type="entry name" value="HTH_LACI"/>
    <property type="match status" value="1"/>
</dbReference>
<dbReference type="GO" id="GO:0003700">
    <property type="term" value="F:DNA-binding transcription factor activity"/>
    <property type="evidence" value="ECO:0007669"/>
    <property type="project" value="TreeGrafter"/>
</dbReference>